<dbReference type="EMBL" id="JAWQEG010000247">
    <property type="protein sequence ID" value="KAK3892809.1"/>
    <property type="molecule type" value="Genomic_DNA"/>
</dbReference>
<evidence type="ECO:0000313" key="2">
    <source>
        <dbReference type="Proteomes" id="UP001286313"/>
    </source>
</evidence>
<dbReference type="Proteomes" id="UP001286313">
    <property type="component" value="Unassembled WGS sequence"/>
</dbReference>
<dbReference type="AlphaFoldDB" id="A0AAE1L1D9"/>
<organism evidence="1 2">
    <name type="scientific">Petrolisthes cinctipes</name>
    <name type="common">Flat porcelain crab</name>
    <dbReference type="NCBI Taxonomy" id="88211"/>
    <lineage>
        <taxon>Eukaryota</taxon>
        <taxon>Metazoa</taxon>
        <taxon>Ecdysozoa</taxon>
        <taxon>Arthropoda</taxon>
        <taxon>Crustacea</taxon>
        <taxon>Multicrustacea</taxon>
        <taxon>Malacostraca</taxon>
        <taxon>Eumalacostraca</taxon>
        <taxon>Eucarida</taxon>
        <taxon>Decapoda</taxon>
        <taxon>Pleocyemata</taxon>
        <taxon>Anomura</taxon>
        <taxon>Galatheoidea</taxon>
        <taxon>Porcellanidae</taxon>
        <taxon>Petrolisthes</taxon>
    </lineage>
</organism>
<comment type="caution">
    <text evidence="1">The sequence shown here is derived from an EMBL/GenBank/DDBJ whole genome shotgun (WGS) entry which is preliminary data.</text>
</comment>
<protein>
    <submittedName>
        <fullName evidence="1">Uncharacterized protein</fullName>
    </submittedName>
</protein>
<proteinExistence type="predicted"/>
<keyword evidence="2" id="KW-1185">Reference proteome</keyword>
<sequence>MTHLAYQVQQRGQFLSCGVVGTAFSHLEYRCPPARVVGARPQHINHLTKQVFITYVSSHNKLIYIRLRGVAISEEKDRTARFD</sequence>
<reference evidence="1" key="1">
    <citation type="submission" date="2023-10" db="EMBL/GenBank/DDBJ databases">
        <title>Genome assemblies of two species of porcelain crab, Petrolisthes cinctipes and Petrolisthes manimaculis (Anomura: Porcellanidae).</title>
        <authorList>
            <person name="Angst P."/>
        </authorList>
    </citation>
    <scope>NUCLEOTIDE SEQUENCE</scope>
    <source>
        <strain evidence="1">PB745_01</strain>
        <tissue evidence="1">Gill</tissue>
    </source>
</reference>
<evidence type="ECO:0000313" key="1">
    <source>
        <dbReference type="EMBL" id="KAK3892809.1"/>
    </source>
</evidence>
<name>A0AAE1L1D9_PETCI</name>
<accession>A0AAE1L1D9</accession>
<gene>
    <name evidence="1" type="ORF">Pcinc_003397</name>
</gene>